<keyword evidence="2" id="KW-1185">Reference proteome</keyword>
<proteinExistence type="predicted"/>
<protein>
    <recommendedName>
        <fullName evidence="3">CHAT domain-containing protein</fullName>
    </recommendedName>
</protein>
<dbReference type="RefSeq" id="WP_170196649.1">
    <property type="nucleotide sequence ID" value="NZ_JABBNB010000031.1"/>
</dbReference>
<organism evidence="1 2">
    <name type="scientific">Gordonia asplenii</name>
    <dbReference type="NCBI Taxonomy" id="2725283"/>
    <lineage>
        <taxon>Bacteria</taxon>
        <taxon>Bacillati</taxon>
        <taxon>Actinomycetota</taxon>
        <taxon>Actinomycetes</taxon>
        <taxon>Mycobacteriales</taxon>
        <taxon>Gordoniaceae</taxon>
        <taxon>Gordonia</taxon>
    </lineage>
</organism>
<comment type="caution">
    <text evidence="1">The sequence shown here is derived from an EMBL/GenBank/DDBJ whole genome shotgun (WGS) entry which is preliminary data.</text>
</comment>
<name>A0A848L535_9ACTN</name>
<dbReference type="Proteomes" id="UP000550729">
    <property type="component" value="Unassembled WGS sequence"/>
</dbReference>
<dbReference type="EMBL" id="JABBNB010000031">
    <property type="protein sequence ID" value="NMO04145.1"/>
    <property type="molecule type" value="Genomic_DNA"/>
</dbReference>
<evidence type="ECO:0008006" key="3">
    <source>
        <dbReference type="Google" id="ProtNLM"/>
    </source>
</evidence>
<dbReference type="AlphaFoldDB" id="A0A848L535"/>
<evidence type="ECO:0000313" key="2">
    <source>
        <dbReference type="Proteomes" id="UP000550729"/>
    </source>
</evidence>
<reference evidence="1 2" key="1">
    <citation type="submission" date="2020-04" db="EMBL/GenBank/DDBJ databases">
        <title>Gordonia sp. nov. TBRC 11910.</title>
        <authorList>
            <person name="Suriyachadkun C."/>
        </authorList>
    </citation>
    <scope>NUCLEOTIDE SEQUENCE [LARGE SCALE GENOMIC DNA]</scope>
    <source>
        <strain evidence="1 2">TBRC 11910</strain>
    </source>
</reference>
<evidence type="ECO:0000313" key="1">
    <source>
        <dbReference type="EMBL" id="NMO04145.1"/>
    </source>
</evidence>
<gene>
    <name evidence="1" type="ORF">HH308_23290</name>
</gene>
<sequence length="405" mass="42495">MPDTPTLLVKYAEAGDGYVTWRWVEPDGPADFAGVAHIDADVVAAVRAALADAVPDPLPGESIADGVDRALQRGAFAAPSSTAAFARELGIALVPIELVQTLRGAPTRPLLRIQPSPSLTRVPWELLKVDAATVDAPDGVDLDDLADIVCSAPATVAARHSEAPGVVDGPLVAVVDPRIPGQSASSALGSVLGRPTDDSPLAALLTGDATLRPPVTSYPDLVRRTDVDREWLRLNMIGAGRLLYVGHVSAASAPDDDAVNASMHLCCVDEHGGHRPLSAYDLLTGDYRLPPRAALIGCNSGADLAHPDGMGLSMAALCAGAELVTATRWSVPTNRAIARAGDLDDRHPLEELILAVDAAHRVDDPIRALGQWQRDRRARWYASGHPGDSPLLWAALTTTALVAQP</sequence>
<accession>A0A848L535</accession>